<dbReference type="Proteomes" id="UP001150238">
    <property type="component" value="Unassembled WGS sequence"/>
</dbReference>
<evidence type="ECO:0000313" key="2">
    <source>
        <dbReference type="EMBL" id="KAJ4474729.1"/>
    </source>
</evidence>
<name>A0A9W9A7U7_9AGAR</name>
<dbReference type="InterPro" id="IPR001810">
    <property type="entry name" value="F-box_dom"/>
</dbReference>
<reference evidence="2" key="2">
    <citation type="journal article" date="2023" name="Proc. Natl. Acad. Sci. U.S.A.">
        <title>A global phylogenomic analysis of the shiitake genus Lentinula.</title>
        <authorList>
            <person name="Sierra-Patev S."/>
            <person name="Min B."/>
            <person name="Naranjo-Ortiz M."/>
            <person name="Looney B."/>
            <person name="Konkel Z."/>
            <person name="Slot J.C."/>
            <person name="Sakamoto Y."/>
            <person name="Steenwyk J.L."/>
            <person name="Rokas A."/>
            <person name="Carro J."/>
            <person name="Camarero S."/>
            <person name="Ferreira P."/>
            <person name="Molpeceres G."/>
            <person name="Ruiz-Duenas F.J."/>
            <person name="Serrano A."/>
            <person name="Henrissat B."/>
            <person name="Drula E."/>
            <person name="Hughes K.W."/>
            <person name="Mata J.L."/>
            <person name="Ishikawa N.K."/>
            <person name="Vargas-Isla R."/>
            <person name="Ushijima S."/>
            <person name="Smith C.A."/>
            <person name="Donoghue J."/>
            <person name="Ahrendt S."/>
            <person name="Andreopoulos W."/>
            <person name="He G."/>
            <person name="LaButti K."/>
            <person name="Lipzen A."/>
            <person name="Ng V."/>
            <person name="Riley R."/>
            <person name="Sandor L."/>
            <person name="Barry K."/>
            <person name="Martinez A.T."/>
            <person name="Xiao Y."/>
            <person name="Gibbons J.G."/>
            <person name="Terashima K."/>
            <person name="Grigoriev I.V."/>
            <person name="Hibbett D."/>
        </authorList>
    </citation>
    <scope>NUCLEOTIDE SEQUENCE</scope>
    <source>
        <strain evidence="2">Sp2 HRB7682 ss15</strain>
    </source>
</reference>
<evidence type="ECO:0000313" key="3">
    <source>
        <dbReference type="Proteomes" id="UP001150238"/>
    </source>
</evidence>
<sequence length="541" mass="61099">MTEQSSSVHSIDVFAGSSIDSWILQLQRLPEHPLKLPECILRKIFQFACAPPPPPLPEVVYPEEDDLAGTSTADTWMEWLSKPGNSIVHLYLRHSPSIVEPDARESEAQDPEPNLPRELWLRIFGYACDNPFPSVNSSVGEVASQCIITPRGHTAYTLTFVCRLWRELAENEPRLWTHITLSVDNSTSGTPSRVLRIMAELTRLYLRRSRPDSETRVAPPLSIVMQTPHIGPCELNWNCFIPASCVQTFARDDGVYHKRISQLFVRSEGSLLWSLQMNYHGILPQFNVETEQGQDPPTEDEWFCELRSLVIDCGYNHPRRLFPFRRLPNLESLTMKVVDLAFPPGVDINFPSLQRMSVASSAPSVLNDVYRIAQRSNCHAVELLFGDCSSEHSVVLRNTEDSRSAFHILIPEFRPVGFSLNRVFNASRLVLTGISTLEVIYSPDAPRSINPDFPLGSFVNWMTHSCPTLQTVCLRGVRCNAGYLRYGDAVILQDVHLFHVYRTDLSSQGLLAIPLELREALSVAPDSPHGHERAEVQLDFY</sequence>
<reference evidence="2" key="1">
    <citation type="submission" date="2022-08" db="EMBL/GenBank/DDBJ databases">
        <authorList>
            <consortium name="DOE Joint Genome Institute"/>
            <person name="Min B."/>
            <person name="Riley R."/>
            <person name="Sierra-Patev S."/>
            <person name="Naranjo-Ortiz M."/>
            <person name="Looney B."/>
            <person name="Konkel Z."/>
            <person name="Slot J.C."/>
            <person name="Sakamoto Y."/>
            <person name="Steenwyk J.L."/>
            <person name="Rokas A."/>
            <person name="Carro J."/>
            <person name="Camarero S."/>
            <person name="Ferreira P."/>
            <person name="Molpeceres G."/>
            <person name="Ruiz-Duenas F.J."/>
            <person name="Serrano A."/>
            <person name="Henrissat B."/>
            <person name="Drula E."/>
            <person name="Hughes K.W."/>
            <person name="Mata J.L."/>
            <person name="Ishikawa N.K."/>
            <person name="Vargas-Isla R."/>
            <person name="Ushijima S."/>
            <person name="Smith C.A."/>
            <person name="Ahrendt S."/>
            <person name="Andreopoulos W."/>
            <person name="He G."/>
            <person name="Labutti K."/>
            <person name="Lipzen A."/>
            <person name="Ng V."/>
            <person name="Sandor L."/>
            <person name="Barry K."/>
            <person name="Martinez A.T."/>
            <person name="Xiao Y."/>
            <person name="Gibbons J.G."/>
            <person name="Terashima K."/>
            <person name="Hibbett D.S."/>
            <person name="Grigoriev I.V."/>
        </authorList>
    </citation>
    <scope>NUCLEOTIDE SEQUENCE</scope>
    <source>
        <strain evidence="2">Sp2 HRB7682 ss15</strain>
    </source>
</reference>
<gene>
    <name evidence="2" type="ORF">C8J55DRAFT_131433</name>
</gene>
<dbReference type="AlphaFoldDB" id="A0A9W9A7U7"/>
<organism evidence="2 3">
    <name type="scientific">Lentinula lateritia</name>
    <dbReference type="NCBI Taxonomy" id="40482"/>
    <lineage>
        <taxon>Eukaryota</taxon>
        <taxon>Fungi</taxon>
        <taxon>Dikarya</taxon>
        <taxon>Basidiomycota</taxon>
        <taxon>Agaricomycotina</taxon>
        <taxon>Agaricomycetes</taxon>
        <taxon>Agaricomycetidae</taxon>
        <taxon>Agaricales</taxon>
        <taxon>Marasmiineae</taxon>
        <taxon>Omphalotaceae</taxon>
        <taxon>Lentinula</taxon>
    </lineage>
</organism>
<evidence type="ECO:0000259" key="1">
    <source>
        <dbReference type="Pfam" id="PF12937"/>
    </source>
</evidence>
<proteinExistence type="predicted"/>
<feature type="domain" description="F-box" evidence="1">
    <location>
        <begin position="114"/>
        <end position="181"/>
    </location>
</feature>
<dbReference type="Pfam" id="PF12937">
    <property type="entry name" value="F-box-like"/>
    <property type="match status" value="1"/>
</dbReference>
<dbReference type="Gene3D" id="1.20.1280.50">
    <property type="match status" value="1"/>
</dbReference>
<accession>A0A9W9A7U7</accession>
<comment type="caution">
    <text evidence="2">The sequence shown here is derived from an EMBL/GenBank/DDBJ whole genome shotgun (WGS) entry which is preliminary data.</text>
</comment>
<dbReference type="EMBL" id="JANVFS010000023">
    <property type="protein sequence ID" value="KAJ4474729.1"/>
    <property type="molecule type" value="Genomic_DNA"/>
</dbReference>
<protein>
    <recommendedName>
        <fullName evidence="1">F-box domain-containing protein</fullName>
    </recommendedName>
</protein>